<evidence type="ECO:0000259" key="1">
    <source>
        <dbReference type="Pfam" id="PF08940"/>
    </source>
</evidence>
<dbReference type="SUPFAM" id="SSF50118">
    <property type="entry name" value="Cell growth inhibitor/plasmid maintenance toxic component"/>
    <property type="match status" value="1"/>
</dbReference>
<sequence length="80" mass="8686">MSHTTHERDSRQEVVVEARVGDRIVVHSTHQGEPERTGRVLEVRGEGGGPPYVVRWDPDGHTGVFYPAGTCAVVPEPANG</sequence>
<dbReference type="Pfam" id="PF08940">
    <property type="entry name" value="DUF1918"/>
    <property type="match status" value="1"/>
</dbReference>
<protein>
    <recommendedName>
        <fullName evidence="1">DUF1918 domain-containing protein</fullName>
    </recommendedName>
</protein>
<proteinExistence type="predicted"/>
<organism evidence="2 3">
    <name type="scientific">Geodermatophilus siccatus</name>
    <dbReference type="NCBI Taxonomy" id="1137991"/>
    <lineage>
        <taxon>Bacteria</taxon>
        <taxon>Bacillati</taxon>
        <taxon>Actinomycetota</taxon>
        <taxon>Actinomycetes</taxon>
        <taxon>Geodermatophilales</taxon>
        <taxon>Geodermatophilaceae</taxon>
        <taxon>Geodermatophilus</taxon>
    </lineage>
</organism>
<accession>A0A1G9MZG8</accession>
<dbReference type="AlphaFoldDB" id="A0A1G9MZG8"/>
<gene>
    <name evidence="2" type="ORF">SAMN05660642_00838</name>
</gene>
<reference evidence="3" key="1">
    <citation type="submission" date="2016-10" db="EMBL/GenBank/DDBJ databases">
        <authorList>
            <person name="Varghese N."/>
            <person name="Submissions S."/>
        </authorList>
    </citation>
    <scope>NUCLEOTIDE SEQUENCE [LARGE SCALE GENOMIC DNA]</scope>
    <source>
        <strain evidence="3">DSM 45419</strain>
    </source>
</reference>
<dbReference type="EMBL" id="FNHE01000002">
    <property type="protein sequence ID" value="SDL79619.1"/>
    <property type="molecule type" value="Genomic_DNA"/>
</dbReference>
<feature type="domain" description="DUF1918" evidence="1">
    <location>
        <begin position="17"/>
        <end position="73"/>
    </location>
</feature>
<dbReference type="Gene3D" id="2.30.30.440">
    <property type="entry name" value="Domain of unknown function DUF1918"/>
    <property type="match status" value="1"/>
</dbReference>
<evidence type="ECO:0000313" key="2">
    <source>
        <dbReference type="EMBL" id="SDL79619.1"/>
    </source>
</evidence>
<dbReference type="STRING" id="1137991.SAMN05660642_00838"/>
<dbReference type="Proteomes" id="UP000198680">
    <property type="component" value="Unassembled WGS sequence"/>
</dbReference>
<name>A0A1G9MZG8_9ACTN</name>
<keyword evidence="3" id="KW-1185">Reference proteome</keyword>
<dbReference type="InterPro" id="IPR015035">
    <property type="entry name" value="DUF1918"/>
</dbReference>
<evidence type="ECO:0000313" key="3">
    <source>
        <dbReference type="Proteomes" id="UP000198680"/>
    </source>
</evidence>